<evidence type="ECO:0000313" key="3">
    <source>
        <dbReference type="Proteomes" id="UP001140206"/>
    </source>
</evidence>
<gene>
    <name evidence="2" type="ORF">LUZ62_023972</name>
</gene>
<keyword evidence="1" id="KW-0175">Coiled coil</keyword>
<dbReference type="AlphaFoldDB" id="A0AAV8H7P5"/>
<comment type="caution">
    <text evidence="2">The sequence shown here is derived from an EMBL/GenBank/DDBJ whole genome shotgun (WGS) entry which is preliminary data.</text>
</comment>
<dbReference type="PANTHER" id="PTHR33883">
    <property type="entry name" value="WPP DOMAIN-ASSOCIATED PROTEIN"/>
    <property type="match status" value="1"/>
</dbReference>
<name>A0AAV8H7P5_9POAL</name>
<feature type="coiled-coil region" evidence="1">
    <location>
        <begin position="654"/>
        <end position="716"/>
    </location>
</feature>
<evidence type="ECO:0000256" key="1">
    <source>
        <dbReference type="SAM" id="Coils"/>
    </source>
</evidence>
<dbReference type="InterPro" id="IPR037490">
    <property type="entry name" value="WAP"/>
</dbReference>
<organism evidence="2 3">
    <name type="scientific">Rhynchospora pubera</name>
    <dbReference type="NCBI Taxonomy" id="906938"/>
    <lineage>
        <taxon>Eukaryota</taxon>
        <taxon>Viridiplantae</taxon>
        <taxon>Streptophyta</taxon>
        <taxon>Embryophyta</taxon>
        <taxon>Tracheophyta</taxon>
        <taxon>Spermatophyta</taxon>
        <taxon>Magnoliopsida</taxon>
        <taxon>Liliopsida</taxon>
        <taxon>Poales</taxon>
        <taxon>Cyperaceae</taxon>
        <taxon>Cyperoideae</taxon>
        <taxon>Rhynchosporeae</taxon>
        <taxon>Rhynchospora</taxon>
    </lineage>
</organism>
<accession>A0AAV8H7P5</accession>
<evidence type="ECO:0000313" key="2">
    <source>
        <dbReference type="EMBL" id="KAJ4811406.1"/>
    </source>
</evidence>
<reference evidence="2" key="1">
    <citation type="submission" date="2022-08" db="EMBL/GenBank/DDBJ databases">
        <authorList>
            <person name="Marques A."/>
        </authorList>
    </citation>
    <scope>NUCLEOTIDE SEQUENCE</scope>
    <source>
        <strain evidence="2">RhyPub2mFocal</strain>
        <tissue evidence="2">Leaves</tissue>
    </source>
</reference>
<dbReference type="Proteomes" id="UP001140206">
    <property type="component" value="Chromosome 1"/>
</dbReference>
<sequence>MGFANLESFNCRHSDGVDRNAPDKSGGVIMGKSSTIPYNNFIYHDNMSNNGSNLFQKFDLDEESYWPGLNNGIESTFIGSKERNMPISYPTFGKSSERMLDDVVKLFSDAKVCLNFLQSTVQNHIQKLKEEIRNQNSEDALKIHQQLNGVERILQSGLANIHDMFELISASVYDLNLVQQFQGEIINLATGDCIRRANDEFEARLCKQRSVIKALNRHWQEKVQELDLMQKDLQELSKSLCNSENNRTEIPEDRIISKFKDNVRVGSIEDFLSAQKEESNEVLDDNFQKSLTRPENRDFTHVKFMTKDEIINYFKSEMINMRRQHDLVLHKKTEELFRYKREIPKGLSFVRKDKEFESLRKRITDLISKLDEIRSKKIEVFVVSTDHDEISRLKSKADSFYYENQHLKKVILDTNKEVKKLSYQLANKTVKIEKIRGECEELEIEGRIRDEMYNTILRKVVDECSKKMESMNEKCRVILVNYQKERSSLEAKILNKEKALSLANEENRKLQEGMDEKYTSILANFQKEISSLEAMVADKEQQLVLANEENKKLLETMDEKCRSILVNCQKERSSLEATILEKEKILLSANEENKILKRAVHTFLASTEESRNLVDNNFENKLGICENGLSGLDDNVGCVVMSMLDLSKKFSETEAKLSKNINRSENRLESLSKKCKPLARQAASMRKNGILNQEMLDIARIELHSAKNEVNILGKEVDALLRLLEKIYITISRYSPVLQYHPELLGAFMKTCNLITSLRSSELQMKEM</sequence>
<feature type="coiled-coil region" evidence="1">
    <location>
        <begin position="479"/>
        <end position="556"/>
    </location>
</feature>
<protein>
    <submittedName>
        <fullName evidence="2">Myosin heavy chain-like protein</fullName>
    </submittedName>
</protein>
<dbReference type="EMBL" id="JAMFTS010000001">
    <property type="protein sequence ID" value="KAJ4811406.1"/>
    <property type="molecule type" value="Genomic_DNA"/>
</dbReference>
<keyword evidence="3" id="KW-1185">Reference proteome</keyword>
<proteinExistence type="predicted"/>
<dbReference type="PANTHER" id="PTHR33883:SF10">
    <property type="entry name" value="WPP DOMAIN-ASSOCIATED PROTEIN"/>
    <property type="match status" value="1"/>
</dbReference>